<dbReference type="RefSeq" id="WP_377368697.1">
    <property type="nucleotide sequence ID" value="NZ_JAOTJD010000009.1"/>
</dbReference>
<protein>
    <submittedName>
        <fullName evidence="2">TraB/GumN family protein</fullName>
    </submittedName>
</protein>
<keyword evidence="3" id="KW-1185">Reference proteome</keyword>
<accession>A0ABW6CL30</accession>
<comment type="caution">
    <text evidence="2">The sequence shown here is derived from an EMBL/GenBank/DDBJ whole genome shotgun (WGS) entry which is preliminary data.</text>
</comment>
<name>A0ABW6CL30_9CAUL</name>
<proteinExistence type="predicted"/>
<feature type="chain" id="PRO_5046244558" evidence="1">
    <location>
        <begin position="21"/>
        <end position="286"/>
    </location>
</feature>
<dbReference type="PANTHER" id="PTHR40590">
    <property type="entry name" value="CYTOPLASMIC PROTEIN-RELATED"/>
    <property type="match status" value="1"/>
</dbReference>
<dbReference type="CDD" id="cd14789">
    <property type="entry name" value="Tiki"/>
    <property type="match status" value="1"/>
</dbReference>
<dbReference type="EMBL" id="JAOTJD010000009">
    <property type="protein sequence ID" value="MFD3263624.1"/>
    <property type="molecule type" value="Genomic_DNA"/>
</dbReference>
<sequence length="286" mass="30226">MFKLGLLALTAFLFAGPALAKPPVWVVRDADSEVLIFGSVHVLPPGLDWRPARLDQALTQAEDLWFELPMGQATETEIAGLAASKGVLPNNQTLSALLSPAGAQALVRASQKYGLAPGFLDRLEPWFAEVALAGAEFRAAGASTDSGVEKSVNATAPASAQRMAFETAAQQIALFDEAPVPAQLASLEDSLAQMDRDPDAYDRLVAAWMAADTAALEKDALAPLKTASPVLYARLVSDRNAAWTQVLDQRLKGKGRTVVVVGVGHLLTADGVPARLRALGYFVEGP</sequence>
<evidence type="ECO:0000313" key="3">
    <source>
        <dbReference type="Proteomes" id="UP001598130"/>
    </source>
</evidence>
<dbReference type="InterPro" id="IPR002816">
    <property type="entry name" value="TraB/PrgY/GumN_fam"/>
</dbReference>
<reference evidence="2 3" key="1">
    <citation type="submission" date="2022-09" db="EMBL/GenBank/DDBJ databases">
        <title>New species of Phenylobacterium.</title>
        <authorList>
            <person name="Mieszkin S."/>
        </authorList>
    </citation>
    <scope>NUCLEOTIDE SEQUENCE [LARGE SCALE GENOMIC DNA]</scope>
    <source>
        <strain evidence="2 3">HK31-G</strain>
    </source>
</reference>
<dbReference type="Pfam" id="PF01963">
    <property type="entry name" value="TraB_PrgY_gumN"/>
    <property type="match status" value="1"/>
</dbReference>
<evidence type="ECO:0000313" key="2">
    <source>
        <dbReference type="EMBL" id="MFD3263624.1"/>
    </source>
</evidence>
<gene>
    <name evidence="2" type="ORF">OCL97_06525</name>
</gene>
<feature type="signal peptide" evidence="1">
    <location>
        <begin position="1"/>
        <end position="20"/>
    </location>
</feature>
<keyword evidence="1" id="KW-0732">Signal</keyword>
<dbReference type="PANTHER" id="PTHR40590:SF1">
    <property type="entry name" value="CYTOPLASMIC PROTEIN"/>
    <property type="match status" value="1"/>
</dbReference>
<dbReference type="Proteomes" id="UP001598130">
    <property type="component" value="Unassembled WGS sequence"/>
</dbReference>
<evidence type="ECO:0000256" key="1">
    <source>
        <dbReference type="SAM" id="SignalP"/>
    </source>
</evidence>
<dbReference type="InterPro" id="IPR047111">
    <property type="entry name" value="YbaP-like"/>
</dbReference>
<organism evidence="2 3">
    <name type="scientific">Phenylobacterium ferrooxidans</name>
    <dbReference type="NCBI Taxonomy" id="2982689"/>
    <lineage>
        <taxon>Bacteria</taxon>
        <taxon>Pseudomonadati</taxon>
        <taxon>Pseudomonadota</taxon>
        <taxon>Alphaproteobacteria</taxon>
        <taxon>Caulobacterales</taxon>
        <taxon>Caulobacteraceae</taxon>
        <taxon>Phenylobacterium</taxon>
    </lineage>
</organism>